<dbReference type="AlphaFoldDB" id="A0A8X8ZUT0"/>
<evidence type="ECO:0000313" key="1">
    <source>
        <dbReference type="EMBL" id="KAG6417733.1"/>
    </source>
</evidence>
<dbReference type="PANTHER" id="PTHR36074:SF1">
    <property type="entry name" value="ISOPENTENYL-DIPHOSPHATE DELTA-ISOMERASE"/>
    <property type="match status" value="1"/>
</dbReference>
<comment type="caution">
    <text evidence="1">The sequence shown here is derived from an EMBL/GenBank/DDBJ whole genome shotgun (WGS) entry which is preliminary data.</text>
</comment>
<reference evidence="1" key="2">
    <citation type="submission" date="2020-08" db="EMBL/GenBank/DDBJ databases">
        <title>Plant Genome Project.</title>
        <authorList>
            <person name="Zhang R.-G."/>
        </authorList>
    </citation>
    <scope>NUCLEOTIDE SEQUENCE</scope>
    <source>
        <strain evidence="1">Huo1</strain>
        <tissue evidence="1">Leaf</tissue>
    </source>
</reference>
<accession>A0A8X8ZUT0</accession>
<sequence>MATNAIRDALMKNSNFGSQAFSSKGLFSGSFVGASSSATYFAIATPFAYRALFGMYCFQGGLLCDGTHAMQGLDSICMAYERDGPMHITYCDAGAVLDEDFSSVMQSGQVGYVDASVAVKSSKSISTWNTFGNEVRDSFKQYDIQLKPLFSAFHWKNFGLTSLRSFMLFYLPLLEPRPPREDDEEDFLVENPEEHHVDLVEPFKKSVIQIARETSVVTTRRILERLAVHFASQRIAWKLLKDVPKSAIRKAARKMPTCTFCFCVSRTTLRGHLLGVVASWAVQVGINIYGFLYTITKSKNDSDATIDTTEEIKTLGKKVYGTSVRCVSSLVFASIGAGIGATLIRPSTGQWVGCLLGDLGGPIIVTFCFEKLGWAL</sequence>
<name>A0A8X8ZUT0_SALSN</name>
<protein>
    <submittedName>
        <fullName evidence="1">Uncharacterized protein</fullName>
    </submittedName>
</protein>
<dbReference type="PANTHER" id="PTHR36074">
    <property type="entry name" value="ISOPENTENYL-DIPHOSPHATE DELTA-ISOMERASE"/>
    <property type="match status" value="1"/>
</dbReference>
<dbReference type="EMBL" id="PNBA02000007">
    <property type="protein sequence ID" value="KAG6417733.1"/>
    <property type="molecule type" value="Genomic_DNA"/>
</dbReference>
<keyword evidence="2" id="KW-1185">Reference proteome</keyword>
<proteinExistence type="predicted"/>
<reference evidence="1" key="1">
    <citation type="submission" date="2018-01" db="EMBL/GenBank/DDBJ databases">
        <authorList>
            <person name="Mao J.F."/>
        </authorList>
    </citation>
    <scope>NUCLEOTIDE SEQUENCE</scope>
    <source>
        <strain evidence="1">Huo1</strain>
        <tissue evidence="1">Leaf</tissue>
    </source>
</reference>
<dbReference type="Proteomes" id="UP000298416">
    <property type="component" value="Unassembled WGS sequence"/>
</dbReference>
<organism evidence="1">
    <name type="scientific">Salvia splendens</name>
    <name type="common">Scarlet sage</name>
    <dbReference type="NCBI Taxonomy" id="180675"/>
    <lineage>
        <taxon>Eukaryota</taxon>
        <taxon>Viridiplantae</taxon>
        <taxon>Streptophyta</taxon>
        <taxon>Embryophyta</taxon>
        <taxon>Tracheophyta</taxon>
        <taxon>Spermatophyta</taxon>
        <taxon>Magnoliopsida</taxon>
        <taxon>eudicotyledons</taxon>
        <taxon>Gunneridae</taxon>
        <taxon>Pentapetalae</taxon>
        <taxon>asterids</taxon>
        <taxon>lamiids</taxon>
        <taxon>Lamiales</taxon>
        <taxon>Lamiaceae</taxon>
        <taxon>Nepetoideae</taxon>
        <taxon>Mentheae</taxon>
        <taxon>Salviinae</taxon>
        <taxon>Salvia</taxon>
        <taxon>Salvia subgen. Calosphace</taxon>
        <taxon>core Calosphace</taxon>
    </lineage>
</organism>
<evidence type="ECO:0000313" key="2">
    <source>
        <dbReference type="Proteomes" id="UP000298416"/>
    </source>
</evidence>
<gene>
    <name evidence="1" type="ORF">SASPL_119925</name>
</gene>